<dbReference type="Proteomes" id="UP000062255">
    <property type="component" value="Chromosome"/>
</dbReference>
<dbReference type="Pfam" id="PF13556">
    <property type="entry name" value="HTH_30"/>
    <property type="match status" value="1"/>
</dbReference>
<feature type="domain" description="CdaR GGDEF-like" evidence="3">
    <location>
        <begin position="292"/>
        <end position="397"/>
    </location>
</feature>
<evidence type="ECO:0000259" key="2">
    <source>
        <dbReference type="Pfam" id="PF13556"/>
    </source>
</evidence>
<sequence>MSEPAAALPLSAIVSGAAGMLVPVPVPGQSPDDPLLTDVVLHEPGAPADYRAAIVLVSTRIDDRFALGSLLDEVGTAGAVVLPPGATTDVSVVPAHTTRLFRRSPWVGWSELFRVLVRLLGAGRIVDPAPQVDNLQALARWISTRTGAPVTIEDLESRVLAYAVVGREVDPIRNQTILGGAVPAWRVERLMSTGFLPAVWRSDDVIVRNAEDGDPARMVVSVKSGGETLGTIWAAFDDGTDRQALRQLLLQVRQTAAAMMLREVHRDQYERRLRESALVDLISRGVDPGVPATLLGLQPDTRHVVVALGADTPESRALMFHVQALRAGARPARVGTDLLVVVPLADGEVTDADVAGNLTEHLARVSPSRPGAVAVGLAVGSILDLRRSAVVARQVLDAAALDIGCRRLRDTMPPVLTAADVADPLTLIRAADLLEPLGDTIAEPLHALRRHDSEHGTSFVDTVAAVLDHPGNLSGAARELGIHVNSLRYRLDRISGVCGLDLQSAAARLRAALGLLVWERRGELRPTRRIVDFDGNRGPD</sequence>
<dbReference type="PANTHER" id="PTHR33744:SF1">
    <property type="entry name" value="DNA-BINDING TRANSCRIPTIONAL ACTIVATOR ADER"/>
    <property type="match status" value="1"/>
</dbReference>
<dbReference type="InterPro" id="IPR025736">
    <property type="entry name" value="PucR_C-HTH_dom"/>
</dbReference>
<gene>
    <name evidence="4" type="ORF">AFA91_03215</name>
</gene>
<dbReference type="RefSeq" id="WP_049743459.1">
    <property type="nucleotide sequence ID" value="NZ_CP012150.1"/>
</dbReference>
<dbReference type="PANTHER" id="PTHR33744">
    <property type="entry name" value="CARBOHYDRATE DIACID REGULATOR"/>
    <property type="match status" value="1"/>
</dbReference>
<dbReference type="InterPro" id="IPR041522">
    <property type="entry name" value="CdaR_GGDEF"/>
</dbReference>
<accession>A0A0K0X0S6</accession>
<dbReference type="InterPro" id="IPR042070">
    <property type="entry name" value="PucR_C-HTH_sf"/>
</dbReference>
<dbReference type="EMBL" id="CP012150">
    <property type="protein sequence ID" value="AKS31050.1"/>
    <property type="molecule type" value="Genomic_DNA"/>
</dbReference>
<name>A0A0K0X0S6_MYCGD</name>
<evidence type="ECO:0000313" key="5">
    <source>
        <dbReference type="Proteomes" id="UP000062255"/>
    </source>
</evidence>
<organism evidence="4 5">
    <name type="scientific">Mycolicibacterium goodii</name>
    <name type="common">Mycobacterium goodii</name>
    <dbReference type="NCBI Taxonomy" id="134601"/>
    <lineage>
        <taxon>Bacteria</taxon>
        <taxon>Bacillati</taxon>
        <taxon>Actinomycetota</taxon>
        <taxon>Actinomycetes</taxon>
        <taxon>Mycobacteriales</taxon>
        <taxon>Mycobacteriaceae</taxon>
        <taxon>Mycolicibacterium</taxon>
    </lineage>
</organism>
<dbReference type="GO" id="GO:0003677">
    <property type="term" value="F:DNA binding"/>
    <property type="evidence" value="ECO:0007669"/>
    <property type="project" value="UniProtKB-KW"/>
</dbReference>
<dbReference type="PATRIC" id="fig|134601.6.peg.672"/>
<dbReference type="AlphaFoldDB" id="A0A0K0X0S6"/>
<dbReference type="InterPro" id="IPR051448">
    <property type="entry name" value="CdaR-like_regulators"/>
</dbReference>
<protein>
    <submittedName>
        <fullName evidence="4">DNA-binding protein</fullName>
    </submittedName>
</protein>
<dbReference type="OrthoDB" id="5241664at2"/>
<keyword evidence="4" id="KW-0238">DNA-binding</keyword>
<reference evidence="4 5" key="1">
    <citation type="submission" date="2015-07" db="EMBL/GenBank/DDBJ databases">
        <title>Complete genome sequence of Mycobacterium goodii X7B, a facultative thermophilic biodesulfurizing bacterium.</title>
        <authorList>
            <person name="Yu B."/>
            <person name="Li F."/>
            <person name="Xu P."/>
        </authorList>
    </citation>
    <scope>NUCLEOTIDE SEQUENCE [LARGE SCALE GENOMIC DNA]</scope>
    <source>
        <strain evidence="4 5">X7B</strain>
    </source>
</reference>
<proteinExistence type="inferred from homology"/>
<comment type="similarity">
    <text evidence="1">Belongs to the CdaR family.</text>
</comment>
<evidence type="ECO:0000256" key="1">
    <source>
        <dbReference type="ARBA" id="ARBA00006754"/>
    </source>
</evidence>
<evidence type="ECO:0000259" key="3">
    <source>
        <dbReference type="Pfam" id="PF17853"/>
    </source>
</evidence>
<dbReference type="Pfam" id="PF17853">
    <property type="entry name" value="GGDEF_2"/>
    <property type="match status" value="1"/>
</dbReference>
<feature type="domain" description="PucR C-terminal helix-turn-helix" evidence="2">
    <location>
        <begin position="460"/>
        <end position="516"/>
    </location>
</feature>
<dbReference type="STRING" id="134601.AFA91_03215"/>
<dbReference type="KEGG" id="mgo:AFA91_03215"/>
<dbReference type="Gene3D" id="1.10.10.2840">
    <property type="entry name" value="PucR C-terminal helix-turn-helix domain"/>
    <property type="match status" value="1"/>
</dbReference>
<evidence type="ECO:0000313" key="4">
    <source>
        <dbReference type="EMBL" id="AKS31050.1"/>
    </source>
</evidence>